<evidence type="ECO:0000256" key="5">
    <source>
        <dbReference type="ARBA" id="ARBA00022516"/>
    </source>
</evidence>
<sequence length="490" mass="52167">MAESDGAIGMSDELGPVDYLMHRGEANPRTRSGIMALEILDSTPDWDRFRSRFESASRKVLRLRQKVVVPTLPTASPRWVVDPDFNLDFHVRRVRVSEPGTLREVFDLAEVMLQSPLDISRPLWTATLVEGLPDGKAATLLHLSHAVTDGVGSVEMFAEIYDLERDPAPRPTPPLPIPQDLTPNDLMREGINHLPIALVGGALGALTGAVSAAGRAVMDPLSTVSGIFGYATSGARVLNRAAEPSPLLRRRSLTSRSEAIDIRLSDLHAAAKAGGGSINDAYLAGLCGALRRYHEAMGVPISTLPMAVPVNLRAEGDAAGGNQFTGVNLAAPVGTLDPVARIKKIRAQMTQRREEPAMNIIGSIAPVLSVLPTAVLESISSSVIGNDVQASNVPVYPGDTFIAGAKVLRQYGIGPLPGVAMMVVLISRGGWCTITVRYDRASVKKDELFAQCLLEAFDEILALAGDPPPRAVAASFDADLADSSRSVTVS</sequence>
<accession>A0A1A3NT30</accession>
<dbReference type="InterPro" id="IPR014292">
    <property type="entry name" value="Acyl_transf_WS/DGAT"/>
</dbReference>
<dbReference type="SUPFAM" id="SSF52777">
    <property type="entry name" value="CoA-dependent acyltransferases"/>
    <property type="match status" value="1"/>
</dbReference>
<dbReference type="InterPro" id="IPR004255">
    <property type="entry name" value="O-acyltransferase_WSD1_N"/>
</dbReference>
<evidence type="ECO:0000313" key="14">
    <source>
        <dbReference type="EMBL" id="OBK25183.1"/>
    </source>
</evidence>
<dbReference type="GO" id="GO:0006071">
    <property type="term" value="P:glycerol metabolic process"/>
    <property type="evidence" value="ECO:0007669"/>
    <property type="project" value="UniProtKB-KW"/>
</dbReference>
<keyword evidence="6 11" id="KW-0808">Transferase</keyword>
<comment type="similarity">
    <text evidence="3 11">Belongs to the long-chain O-acyltransferase family.</text>
</comment>
<evidence type="ECO:0000259" key="13">
    <source>
        <dbReference type="Pfam" id="PF06974"/>
    </source>
</evidence>
<protein>
    <recommendedName>
        <fullName evidence="4 11">Diacylglycerol O-acyltransferase</fullName>
        <ecNumber evidence="4 11">2.3.1.20</ecNumber>
    </recommendedName>
</protein>
<dbReference type="AlphaFoldDB" id="A0A1A3NT30"/>
<comment type="pathway">
    <text evidence="1 11">Glycerolipid metabolism; triacylglycerol biosynthesis.</text>
</comment>
<comment type="pathway">
    <text evidence="2">Lipid metabolism.</text>
</comment>
<comment type="catalytic activity">
    <reaction evidence="10 11">
        <text>an acyl-CoA + a 1,2-diacyl-sn-glycerol = a triacyl-sn-glycerol + CoA</text>
        <dbReference type="Rhea" id="RHEA:10868"/>
        <dbReference type="ChEBI" id="CHEBI:17815"/>
        <dbReference type="ChEBI" id="CHEBI:57287"/>
        <dbReference type="ChEBI" id="CHEBI:58342"/>
        <dbReference type="ChEBI" id="CHEBI:64615"/>
        <dbReference type="EC" id="2.3.1.20"/>
    </reaction>
</comment>
<feature type="domain" description="O-acyltransferase WSD1 C-terminal" evidence="13">
    <location>
        <begin position="321"/>
        <end position="460"/>
    </location>
</feature>
<dbReference type="GO" id="GO:0051701">
    <property type="term" value="P:biological process involved in interaction with host"/>
    <property type="evidence" value="ECO:0007669"/>
    <property type="project" value="TreeGrafter"/>
</dbReference>
<dbReference type="EC" id="2.3.1.20" evidence="4 11"/>
<feature type="domain" description="O-acyltransferase WSD1-like N-terminal" evidence="12">
    <location>
        <begin position="10"/>
        <end position="282"/>
    </location>
</feature>
<dbReference type="OrthoDB" id="9810950at2"/>
<dbReference type="NCBIfam" id="TIGR02946">
    <property type="entry name" value="acyl_WS_DGAT"/>
    <property type="match status" value="1"/>
</dbReference>
<dbReference type="UniPathway" id="UPA00282"/>
<organism evidence="14 15">
    <name type="scientific">Mycobacterium asiaticum</name>
    <dbReference type="NCBI Taxonomy" id="1790"/>
    <lineage>
        <taxon>Bacteria</taxon>
        <taxon>Bacillati</taxon>
        <taxon>Actinomycetota</taxon>
        <taxon>Actinomycetes</taxon>
        <taxon>Mycobacteriales</taxon>
        <taxon>Mycobacteriaceae</taxon>
        <taxon>Mycobacterium</taxon>
    </lineage>
</organism>
<comment type="caution">
    <text evidence="14">The sequence shown here is derived from an EMBL/GenBank/DDBJ whole genome shotgun (WGS) entry which is preliminary data.</text>
</comment>
<dbReference type="GO" id="GO:0005886">
    <property type="term" value="C:plasma membrane"/>
    <property type="evidence" value="ECO:0007669"/>
    <property type="project" value="TreeGrafter"/>
</dbReference>
<evidence type="ECO:0000256" key="11">
    <source>
        <dbReference type="RuleBase" id="RU361241"/>
    </source>
</evidence>
<dbReference type="PANTHER" id="PTHR31650">
    <property type="entry name" value="O-ACYLTRANSFERASE (WSD1-LIKE) FAMILY PROTEIN"/>
    <property type="match status" value="1"/>
</dbReference>
<dbReference type="Gene3D" id="3.30.559.10">
    <property type="entry name" value="Chloramphenicol acetyltransferase-like domain"/>
    <property type="match status" value="1"/>
</dbReference>
<name>A0A1A3NT30_MYCAS</name>
<evidence type="ECO:0000256" key="9">
    <source>
        <dbReference type="ARBA" id="ARBA00023315"/>
    </source>
</evidence>
<dbReference type="Proteomes" id="UP000093928">
    <property type="component" value="Unassembled WGS sequence"/>
</dbReference>
<evidence type="ECO:0000256" key="1">
    <source>
        <dbReference type="ARBA" id="ARBA00004771"/>
    </source>
</evidence>
<evidence type="ECO:0000256" key="6">
    <source>
        <dbReference type="ARBA" id="ARBA00022679"/>
    </source>
</evidence>
<reference evidence="14 15" key="1">
    <citation type="submission" date="2016-06" db="EMBL/GenBank/DDBJ databases">
        <authorList>
            <person name="Kjaerup R.B."/>
            <person name="Dalgaard T.S."/>
            <person name="Juul-Madsen H.R."/>
        </authorList>
    </citation>
    <scope>NUCLEOTIDE SEQUENCE [LARGE SCALE GENOMIC DNA]</scope>
    <source>
        <strain evidence="14 15">1165133.8</strain>
    </source>
</reference>
<dbReference type="GO" id="GO:0019432">
    <property type="term" value="P:triglyceride biosynthetic process"/>
    <property type="evidence" value="ECO:0007669"/>
    <property type="project" value="UniProtKB-UniPathway"/>
</dbReference>
<dbReference type="EMBL" id="LZLS01000143">
    <property type="protein sequence ID" value="OBK25183.1"/>
    <property type="molecule type" value="Genomic_DNA"/>
</dbReference>
<keyword evidence="7 11" id="KW-0319">Glycerol metabolism</keyword>
<evidence type="ECO:0000259" key="12">
    <source>
        <dbReference type="Pfam" id="PF03007"/>
    </source>
</evidence>
<evidence type="ECO:0000256" key="10">
    <source>
        <dbReference type="ARBA" id="ARBA00048109"/>
    </source>
</evidence>
<keyword evidence="8 11" id="KW-0443">Lipid metabolism</keyword>
<evidence type="ECO:0000256" key="2">
    <source>
        <dbReference type="ARBA" id="ARBA00005189"/>
    </source>
</evidence>
<evidence type="ECO:0000256" key="7">
    <source>
        <dbReference type="ARBA" id="ARBA00022798"/>
    </source>
</evidence>
<evidence type="ECO:0000256" key="3">
    <source>
        <dbReference type="ARBA" id="ARBA00009587"/>
    </source>
</evidence>
<keyword evidence="5 11" id="KW-0444">Lipid biosynthesis</keyword>
<evidence type="ECO:0000313" key="15">
    <source>
        <dbReference type="Proteomes" id="UP000093928"/>
    </source>
</evidence>
<keyword evidence="9 11" id="KW-0012">Acyltransferase</keyword>
<proteinExistence type="inferred from homology"/>
<dbReference type="InterPro" id="IPR045034">
    <property type="entry name" value="O-acyltransferase_WSD1-like"/>
</dbReference>
<dbReference type="GO" id="GO:0004144">
    <property type="term" value="F:diacylglycerol O-acyltransferase activity"/>
    <property type="evidence" value="ECO:0007669"/>
    <property type="project" value="UniProtKB-EC"/>
</dbReference>
<dbReference type="Pfam" id="PF06974">
    <property type="entry name" value="WS_DGAT_C"/>
    <property type="match status" value="1"/>
</dbReference>
<dbReference type="InterPro" id="IPR009721">
    <property type="entry name" value="O-acyltransferase_WSD1_C"/>
</dbReference>
<dbReference type="Pfam" id="PF03007">
    <property type="entry name" value="WS_DGAT_cat"/>
    <property type="match status" value="1"/>
</dbReference>
<dbReference type="InterPro" id="IPR023213">
    <property type="entry name" value="CAT-like_dom_sf"/>
</dbReference>
<dbReference type="GO" id="GO:0071731">
    <property type="term" value="P:response to nitric oxide"/>
    <property type="evidence" value="ECO:0007669"/>
    <property type="project" value="TreeGrafter"/>
</dbReference>
<evidence type="ECO:0000256" key="4">
    <source>
        <dbReference type="ARBA" id="ARBA00013244"/>
    </source>
</evidence>
<evidence type="ECO:0000256" key="8">
    <source>
        <dbReference type="ARBA" id="ARBA00023098"/>
    </source>
</evidence>
<dbReference type="PANTHER" id="PTHR31650:SF1">
    <property type="entry name" value="WAX ESTER SYNTHASE_DIACYLGLYCEROL ACYLTRANSFERASE 4-RELATED"/>
    <property type="match status" value="1"/>
</dbReference>
<dbReference type="GO" id="GO:0001666">
    <property type="term" value="P:response to hypoxia"/>
    <property type="evidence" value="ECO:0007669"/>
    <property type="project" value="TreeGrafter"/>
</dbReference>
<dbReference type="RefSeq" id="WP_065144892.1">
    <property type="nucleotide sequence ID" value="NZ_LZLS01000143.1"/>
</dbReference>
<gene>
    <name evidence="14" type="ORF">A5634_01925</name>
</gene>